<evidence type="ECO:0000313" key="2">
    <source>
        <dbReference type="Proteomes" id="UP001179952"/>
    </source>
</evidence>
<keyword evidence="2" id="KW-1185">Reference proteome</keyword>
<protein>
    <submittedName>
        <fullName evidence="1">Uncharacterized protein</fullName>
    </submittedName>
</protein>
<dbReference type="Proteomes" id="UP001179952">
    <property type="component" value="Unassembled WGS sequence"/>
</dbReference>
<dbReference type="EMBL" id="JAUJYN010000004">
    <property type="protein sequence ID" value="KAK1274124.1"/>
    <property type="molecule type" value="Genomic_DNA"/>
</dbReference>
<gene>
    <name evidence="1" type="ORF">QJS04_geneDACA012377</name>
</gene>
<evidence type="ECO:0000313" key="1">
    <source>
        <dbReference type="EMBL" id="KAK1274124.1"/>
    </source>
</evidence>
<sequence length="285" mass="31173">MTLGTISINLSRIRLTRSSGIPISTSVILNPFATTSSFGTITENSSKSISGKCHPNCALADASSKNTGMQPATIESNVDFLVGVSPGGCRQKLARSIGFMNRIGSCSQTPSEQSTNSQTLAYPSHAVPDPFSHSTRMLLRTLGGEFTAPMLPPPPANIMRDVRRERLTRASQDSRRTTVAGWKDVGWGTACSCQGQGRDSKVRAVTLKNSGTVRNDVPQTGGSASGDWEKSQAGRAMTRKWSWPEFLDQRLCGSLWVRWSNRWRPWEELELTSGPKRKRRESRAA</sequence>
<comment type="caution">
    <text evidence="1">The sequence shown here is derived from an EMBL/GenBank/DDBJ whole genome shotgun (WGS) entry which is preliminary data.</text>
</comment>
<accession>A0AAV9BBM1</accession>
<reference evidence="1" key="1">
    <citation type="journal article" date="2023" name="Nat. Commun.">
        <title>Diploid and tetraploid genomes of Acorus and the evolution of monocots.</title>
        <authorList>
            <person name="Ma L."/>
            <person name="Liu K.W."/>
            <person name="Li Z."/>
            <person name="Hsiao Y.Y."/>
            <person name="Qi Y."/>
            <person name="Fu T."/>
            <person name="Tang G.D."/>
            <person name="Zhang D."/>
            <person name="Sun W.H."/>
            <person name="Liu D.K."/>
            <person name="Li Y."/>
            <person name="Chen G.Z."/>
            <person name="Liu X.D."/>
            <person name="Liao X.Y."/>
            <person name="Jiang Y.T."/>
            <person name="Yu X."/>
            <person name="Hao Y."/>
            <person name="Huang J."/>
            <person name="Zhao X.W."/>
            <person name="Ke S."/>
            <person name="Chen Y.Y."/>
            <person name="Wu W.L."/>
            <person name="Hsu J.L."/>
            <person name="Lin Y.F."/>
            <person name="Huang M.D."/>
            <person name="Li C.Y."/>
            <person name="Huang L."/>
            <person name="Wang Z.W."/>
            <person name="Zhao X."/>
            <person name="Zhong W.Y."/>
            <person name="Peng D.H."/>
            <person name="Ahmad S."/>
            <person name="Lan S."/>
            <person name="Zhang J.S."/>
            <person name="Tsai W.C."/>
            <person name="Van de Peer Y."/>
            <person name="Liu Z.J."/>
        </authorList>
    </citation>
    <scope>NUCLEOTIDE SEQUENCE</scope>
    <source>
        <strain evidence="1">SCP</strain>
    </source>
</reference>
<reference evidence="1" key="2">
    <citation type="submission" date="2023-06" db="EMBL/GenBank/DDBJ databases">
        <authorList>
            <person name="Ma L."/>
            <person name="Liu K.-W."/>
            <person name="Li Z."/>
            <person name="Hsiao Y.-Y."/>
            <person name="Qi Y."/>
            <person name="Fu T."/>
            <person name="Tang G."/>
            <person name="Zhang D."/>
            <person name="Sun W.-H."/>
            <person name="Liu D.-K."/>
            <person name="Li Y."/>
            <person name="Chen G.-Z."/>
            <person name="Liu X.-D."/>
            <person name="Liao X.-Y."/>
            <person name="Jiang Y.-T."/>
            <person name="Yu X."/>
            <person name="Hao Y."/>
            <person name="Huang J."/>
            <person name="Zhao X.-W."/>
            <person name="Ke S."/>
            <person name="Chen Y.-Y."/>
            <person name="Wu W.-L."/>
            <person name="Hsu J.-L."/>
            <person name="Lin Y.-F."/>
            <person name="Huang M.-D."/>
            <person name="Li C.-Y."/>
            <person name="Huang L."/>
            <person name="Wang Z.-W."/>
            <person name="Zhao X."/>
            <person name="Zhong W.-Y."/>
            <person name="Peng D.-H."/>
            <person name="Ahmad S."/>
            <person name="Lan S."/>
            <person name="Zhang J.-S."/>
            <person name="Tsai W.-C."/>
            <person name="Van De Peer Y."/>
            <person name="Liu Z.-J."/>
        </authorList>
    </citation>
    <scope>NUCLEOTIDE SEQUENCE</scope>
    <source>
        <strain evidence="1">SCP</strain>
        <tissue evidence="1">Leaves</tissue>
    </source>
</reference>
<name>A0AAV9BBM1_ACOGR</name>
<organism evidence="1 2">
    <name type="scientific">Acorus gramineus</name>
    <name type="common">Dwarf sweet flag</name>
    <dbReference type="NCBI Taxonomy" id="55184"/>
    <lineage>
        <taxon>Eukaryota</taxon>
        <taxon>Viridiplantae</taxon>
        <taxon>Streptophyta</taxon>
        <taxon>Embryophyta</taxon>
        <taxon>Tracheophyta</taxon>
        <taxon>Spermatophyta</taxon>
        <taxon>Magnoliopsida</taxon>
        <taxon>Liliopsida</taxon>
        <taxon>Acoraceae</taxon>
        <taxon>Acorus</taxon>
    </lineage>
</organism>
<dbReference type="AlphaFoldDB" id="A0AAV9BBM1"/>
<proteinExistence type="predicted"/>